<evidence type="ECO:0000256" key="1">
    <source>
        <dbReference type="SAM" id="Phobius"/>
    </source>
</evidence>
<sequence length="66" mass="7666">MSKEKGKKEWFKKLLAMFLLALNDFLFLVGAVFILVATYRYSTNIGLILTGVFFMFYSFLLSKQRG</sequence>
<dbReference type="eggNOG" id="ENOG5030EGM">
    <property type="taxonomic scope" value="Bacteria"/>
</dbReference>
<dbReference type="AlphaFoldDB" id="Q5WID7"/>
<name>Q5WID7_SHOC1</name>
<reference evidence="2 3" key="1">
    <citation type="journal article" date="1994" name="J. Ferment. Bioeng.">
        <title>Molecular cloning and nucleotide sequence of the gene for an alkaline protease from the alkalophilic Bacillus sp. KSM-K16.</title>
        <authorList>
            <person name="Hakamada Y."/>
            <person name="Kobayashi T."/>
            <person name="Hitomi J."/>
            <person name="Kawai S."/>
            <person name="Ito S."/>
        </authorList>
    </citation>
    <scope>NUCLEOTIDE SEQUENCE [LARGE SCALE GENOMIC DNA]</scope>
    <source>
        <strain evidence="2 3">KSM-K16</strain>
    </source>
</reference>
<keyword evidence="1" id="KW-0812">Transmembrane</keyword>
<dbReference type="Proteomes" id="UP000001168">
    <property type="component" value="Chromosome"/>
</dbReference>
<dbReference type="OrthoDB" id="2943278at2"/>
<reference evidence="2 3" key="3">
    <citation type="journal article" date="1997" name="Protein Eng.">
        <title>High-resolution crystal structure of M-protease: phylogeny aided analysis of the high-alkaline adaptation mechanism.</title>
        <authorList>
            <person name="Shirai T."/>
            <person name="Suzuki A."/>
            <person name="Yamane T."/>
            <person name="Ashida T."/>
            <person name="Kobayashi T."/>
            <person name="Ito S."/>
        </authorList>
    </citation>
    <scope>NUCLEOTIDE SEQUENCE [LARGE SCALE GENOMIC DNA]</scope>
    <source>
        <strain evidence="2 3">KSM-K16</strain>
    </source>
</reference>
<reference evidence="3" key="4">
    <citation type="submission" date="2003-10" db="EMBL/GenBank/DDBJ databases">
        <title>The complete genome sequence of the alkaliphilic Bacillus clausii KSM-K16.</title>
        <authorList>
            <person name="Takaki Y."/>
            <person name="Kageyama Y."/>
            <person name="Shimamura S."/>
            <person name="Suzuki H."/>
            <person name="Nishi S."/>
            <person name="Hatada Y."/>
            <person name="Kawai S."/>
            <person name="Ito S."/>
            <person name="Horikoshi K."/>
        </authorList>
    </citation>
    <scope>NUCLEOTIDE SEQUENCE [LARGE SCALE GENOMIC DNA]</scope>
    <source>
        <strain evidence="3">KSM-K16</strain>
    </source>
</reference>
<evidence type="ECO:0000313" key="2">
    <source>
        <dbReference type="EMBL" id="BAD63868.1"/>
    </source>
</evidence>
<protein>
    <submittedName>
        <fullName evidence="2">Phage-related protein</fullName>
    </submittedName>
</protein>
<gene>
    <name evidence="2" type="ordered locus">ABC1330</name>
</gene>
<evidence type="ECO:0000313" key="3">
    <source>
        <dbReference type="Proteomes" id="UP000001168"/>
    </source>
</evidence>
<keyword evidence="1" id="KW-1133">Transmembrane helix</keyword>
<reference evidence="2 3" key="2">
    <citation type="journal article" date="1995" name="Appl. Microbiol. Biotechnol.">
        <title>Purification and properties of an alkaline protease from alkalophilic Bacillus sp. KSM-K16.</title>
        <authorList>
            <person name="Kobayashi T."/>
            <person name="Hakamada Y."/>
            <person name="Adachi S."/>
            <person name="Hitomi J."/>
            <person name="Yoshimatsu T."/>
            <person name="Koike K."/>
            <person name="Kawai S."/>
            <person name="Ito S."/>
        </authorList>
    </citation>
    <scope>NUCLEOTIDE SEQUENCE [LARGE SCALE GENOMIC DNA]</scope>
    <source>
        <strain evidence="2 3">KSM-K16</strain>
    </source>
</reference>
<dbReference type="KEGG" id="bcl:ABC1330"/>
<keyword evidence="1" id="KW-0472">Membrane</keyword>
<keyword evidence="3" id="KW-1185">Reference proteome</keyword>
<feature type="transmembrane region" description="Helical" evidence="1">
    <location>
        <begin position="45"/>
        <end position="62"/>
    </location>
</feature>
<reference evidence="2 3" key="5">
    <citation type="journal article" date="2007" name="Extremophiles">
        <title>Intragenomic diversity of the V1 regions of 16S rRNA genes in high-alkaline protease-producing Bacillus clausii spp.</title>
        <authorList>
            <person name="Kageyama Y."/>
            <person name="Takaki Y."/>
            <person name="Shimamura S."/>
            <person name="Nishi S."/>
            <person name="Nogi Y."/>
            <person name="Uchimura K."/>
            <person name="Kobayashi T."/>
            <person name="Hitomi J."/>
            <person name="Ozaki K."/>
            <person name="Kawai S."/>
            <person name="Ito S."/>
            <person name="Horikoshi K."/>
        </authorList>
    </citation>
    <scope>NUCLEOTIDE SEQUENCE [LARGE SCALE GENOMIC DNA]</scope>
    <source>
        <strain evidence="2 3">KSM-K16</strain>
    </source>
</reference>
<feature type="transmembrane region" description="Helical" evidence="1">
    <location>
        <begin position="14"/>
        <end position="39"/>
    </location>
</feature>
<organism evidence="2 3">
    <name type="scientific">Shouchella clausii (strain KSM-K16)</name>
    <name type="common">Alkalihalobacillus clausii</name>
    <dbReference type="NCBI Taxonomy" id="66692"/>
    <lineage>
        <taxon>Bacteria</taxon>
        <taxon>Bacillati</taxon>
        <taxon>Bacillota</taxon>
        <taxon>Bacilli</taxon>
        <taxon>Bacillales</taxon>
        <taxon>Bacillaceae</taxon>
        <taxon>Shouchella</taxon>
    </lineage>
</organism>
<accession>Q5WID7</accession>
<dbReference type="STRING" id="66692.ABC1330"/>
<dbReference type="RefSeq" id="WP_011246181.1">
    <property type="nucleotide sequence ID" value="NC_006582.1"/>
</dbReference>
<proteinExistence type="predicted"/>
<dbReference type="EMBL" id="AP006627">
    <property type="protein sequence ID" value="BAD63868.1"/>
    <property type="molecule type" value="Genomic_DNA"/>
</dbReference>
<dbReference type="HOGENOM" id="CLU_2894560_0_0_9"/>